<gene>
    <name evidence="3" type="ORF">NPIL_58331</name>
</gene>
<organism evidence="3 4">
    <name type="scientific">Nephila pilipes</name>
    <name type="common">Giant wood spider</name>
    <name type="synonym">Nephila maculata</name>
    <dbReference type="NCBI Taxonomy" id="299642"/>
    <lineage>
        <taxon>Eukaryota</taxon>
        <taxon>Metazoa</taxon>
        <taxon>Ecdysozoa</taxon>
        <taxon>Arthropoda</taxon>
        <taxon>Chelicerata</taxon>
        <taxon>Arachnida</taxon>
        <taxon>Araneae</taxon>
        <taxon>Araneomorphae</taxon>
        <taxon>Entelegynae</taxon>
        <taxon>Araneoidea</taxon>
        <taxon>Nephilidae</taxon>
        <taxon>Nephila</taxon>
    </lineage>
</organism>
<proteinExistence type="predicted"/>
<evidence type="ECO:0000256" key="2">
    <source>
        <dbReference type="SAM" id="Phobius"/>
    </source>
</evidence>
<keyword evidence="2" id="KW-1133">Transmembrane helix</keyword>
<comment type="caution">
    <text evidence="3">The sequence shown here is derived from an EMBL/GenBank/DDBJ whole genome shotgun (WGS) entry which is preliminary data.</text>
</comment>
<feature type="region of interest" description="Disordered" evidence="1">
    <location>
        <begin position="16"/>
        <end position="47"/>
    </location>
</feature>
<evidence type="ECO:0008006" key="5">
    <source>
        <dbReference type="Google" id="ProtNLM"/>
    </source>
</evidence>
<evidence type="ECO:0000313" key="4">
    <source>
        <dbReference type="Proteomes" id="UP000887013"/>
    </source>
</evidence>
<dbReference type="AlphaFoldDB" id="A0A8X6NKJ5"/>
<protein>
    <recommendedName>
        <fullName evidence="5">Transmembrane protein</fullName>
    </recommendedName>
</protein>
<keyword evidence="2" id="KW-0812">Transmembrane</keyword>
<feature type="transmembrane region" description="Helical" evidence="2">
    <location>
        <begin position="48"/>
        <end position="68"/>
    </location>
</feature>
<reference evidence="3" key="1">
    <citation type="submission" date="2020-08" db="EMBL/GenBank/DDBJ databases">
        <title>Multicomponent nature underlies the extraordinary mechanical properties of spider dragline silk.</title>
        <authorList>
            <person name="Kono N."/>
            <person name="Nakamura H."/>
            <person name="Mori M."/>
            <person name="Yoshida Y."/>
            <person name="Ohtoshi R."/>
            <person name="Malay A.D."/>
            <person name="Moran D.A.P."/>
            <person name="Tomita M."/>
            <person name="Numata K."/>
            <person name="Arakawa K."/>
        </authorList>
    </citation>
    <scope>NUCLEOTIDE SEQUENCE</scope>
</reference>
<dbReference type="EMBL" id="BMAW01059244">
    <property type="protein sequence ID" value="GFT20258.1"/>
    <property type="molecule type" value="Genomic_DNA"/>
</dbReference>
<sequence>MRVLKARVIKEPATPMYRERVPNPPNKGGVLGHPLMKRGRHPRSDSRGLHNNSTFVVAIITLFVYHSMSLRVGRGFLFVAIVKNFEIRLFCNDNYVDYSSLNQRCYVKH</sequence>
<keyword evidence="4" id="KW-1185">Reference proteome</keyword>
<dbReference type="Proteomes" id="UP000887013">
    <property type="component" value="Unassembled WGS sequence"/>
</dbReference>
<evidence type="ECO:0000256" key="1">
    <source>
        <dbReference type="SAM" id="MobiDB-lite"/>
    </source>
</evidence>
<name>A0A8X6NKJ5_NEPPI</name>
<keyword evidence="2" id="KW-0472">Membrane</keyword>
<evidence type="ECO:0000313" key="3">
    <source>
        <dbReference type="EMBL" id="GFT20258.1"/>
    </source>
</evidence>
<accession>A0A8X6NKJ5</accession>